<sequence>MNPASFGVLGLDLLKQLDRRLGIDGVVIADDGTEIIAVDDAIDIEPLPARVAANLVRLIQP</sequence>
<organism evidence="1 2">
    <name type="scientific">Methylomonas rivi</name>
    <dbReference type="NCBI Taxonomy" id="2952226"/>
    <lineage>
        <taxon>Bacteria</taxon>
        <taxon>Pseudomonadati</taxon>
        <taxon>Pseudomonadota</taxon>
        <taxon>Gammaproteobacteria</taxon>
        <taxon>Methylococcales</taxon>
        <taxon>Methylococcaceae</taxon>
        <taxon>Methylomonas</taxon>
    </lineage>
</organism>
<dbReference type="EMBL" id="JANIBK010000006">
    <property type="protein sequence ID" value="MCQ8127296.1"/>
    <property type="molecule type" value="Genomic_DNA"/>
</dbReference>
<evidence type="ECO:0000313" key="1">
    <source>
        <dbReference type="EMBL" id="MCQ8127296.1"/>
    </source>
</evidence>
<name>A0ABT1U2G3_9GAMM</name>
<accession>A0ABT1U2G3</accession>
<gene>
    <name evidence="1" type="ORF">NP596_02400</name>
</gene>
<reference evidence="1 2" key="1">
    <citation type="submission" date="2022-07" db="EMBL/GenBank/DDBJ databases">
        <title>Methylomonas rivi sp. nov., Methylomonas rosea sp. nov., Methylomonas aureus sp. nov. and Methylomonas subterranea sp. nov., four novel methanotrophs isolated from a freshwater creek and the deep terrestrial subsurface.</title>
        <authorList>
            <person name="Abin C."/>
            <person name="Sankaranarayanan K."/>
            <person name="Garner C."/>
            <person name="Sindelar R."/>
            <person name="Kotary K."/>
            <person name="Garner R."/>
            <person name="Barclay S."/>
            <person name="Lawson P."/>
            <person name="Krumholz L."/>
        </authorList>
    </citation>
    <scope>NUCLEOTIDE SEQUENCE [LARGE SCALE GENOMIC DNA]</scope>
    <source>
        <strain evidence="1 2">WSC-6</strain>
    </source>
</reference>
<protein>
    <submittedName>
        <fullName evidence="1">Uncharacterized protein</fullName>
    </submittedName>
</protein>
<evidence type="ECO:0000313" key="2">
    <source>
        <dbReference type="Proteomes" id="UP001524586"/>
    </source>
</evidence>
<keyword evidence="2" id="KW-1185">Reference proteome</keyword>
<dbReference type="Proteomes" id="UP001524586">
    <property type="component" value="Unassembled WGS sequence"/>
</dbReference>
<comment type="caution">
    <text evidence="1">The sequence shown here is derived from an EMBL/GenBank/DDBJ whole genome shotgun (WGS) entry which is preliminary data.</text>
</comment>
<proteinExistence type="predicted"/>